<name>A0ABV0Q266_9TELE</name>
<protein>
    <submittedName>
        <fullName evidence="3">Uncharacterized protein</fullName>
    </submittedName>
</protein>
<keyword evidence="2" id="KW-0472">Membrane</keyword>
<dbReference type="SUPFAM" id="SSF53474">
    <property type="entry name" value="alpha/beta-Hydrolases"/>
    <property type="match status" value="1"/>
</dbReference>
<dbReference type="PANTHER" id="PTHR11802:SF502">
    <property type="entry name" value="LYSOSOMAL PROTECTIVE PROTEIN"/>
    <property type="match status" value="1"/>
</dbReference>
<comment type="similarity">
    <text evidence="1">Belongs to the peptidase S10 family.</text>
</comment>
<feature type="non-terminal residue" evidence="3">
    <location>
        <position position="215"/>
    </location>
</feature>
<reference evidence="3 4" key="1">
    <citation type="submission" date="2021-06" db="EMBL/GenBank/DDBJ databases">
        <authorList>
            <person name="Palmer J.M."/>
        </authorList>
    </citation>
    <scope>NUCLEOTIDE SEQUENCE [LARGE SCALE GENOMIC DNA]</scope>
    <source>
        <strain evidence="3 4">GA_2019</strain>
        <tissue evidence="3">Muscle</tissue>
    </source>
</reference>
<keyword evidence="4" id="KW-1185">Reference proteome</keyword>
<evidence type="ECO:0000256" key="1">
    <source>
        <dbReference type="ARBA" id="ARBA00009431"/>
    </source>
</evidence>
<comment type="caution">
    <text evidence="3">The sequence shown here is derived from an EMBL/GenBank/DDBJ whole genome shotgun (WGS) entry which is preliminary data.</text>
</comment>
<dbReference type="EMBL" id="JAHRIO010094539">
    <property type="protein sequence ID" value="MEQ2189886.1"/>
    <property type="molecule type" value="Genomic_DNA"/>
</dbReference>
<dbReference type="InterPro" id="IPR001563">
    <property type="entry name" value="Peptidase_S10"/>
</dbReference>
<keyword evidence="2" id="KW-1133">Transmembrane helix</keyword>
<dbReference type="Proteomes" id="UP001476798">
    <property type="component" value="Unassembled WGS sequence"/>
</dbReference>
<feature type="transmembrane region" description="Helical" evidence="2">
    <location>
        <begin position="144"/>
        <end position="166"/>
    </location>
</feature>
<evidence type="ECO:0000313" key="4">
    <source>
        <dbReference type="Proteomes" id="UP001476798"/>
    </source>
</evidence>
<dbReference type="PANTHER" id="PTHR11802">
    <property type="entry name" value="SERINE PROTEASE FAMILY S10 SERINE CARBOXYPEPTIDASE"/>
    <property type="match status" value="1"/>
</dbReference>
<gene>
    <name evidence="3" type="ORF">GOODEAATRI_029946</name>
</gene>
<sequence>MLQGVAVGNGLSSYELNDNSLVYFAYYHGLLGSQLWAELQKFCCNSGMCNFYDNQNPNCSESKLLSLAALHVSVRLDPPCTNSTPSSLYLNNPYVRKALHISPDALDWVICRALVTWFHQINLLPPSPCSRGSSRSSRSDLSSVWTFLAAVLSGIFFVFVSCGWLAMDQSLKGHVSVLSCFPPSVGRDVVIAVVKPLAAGLGNPSTRILLCTDRQ</sequence>
<keyword evidence="2" id="KW-0812">Transmembrane</keyword>
<proteinExistence type="inferred from homology"/>
<dbReference type="Pfam" id="PF00450">
    <property type="entry name" value="Peptidase_S10"/>
    <property type="match status" value="1"/>
</dbReference>
<organism evidence="3 4">
    <name type="scientific">Goodea atripinnis</name>
    <dbReference type="NCBI Taxonomy" id="208336"/>
    <lineage>
        <taxon>Eukaryota</taxon>
        <taxon>Metazoa</taxon>
        <taxon>Chordata</taxon>
        <taxon>Craniata</taxon>
        <taxon>Vertebrata</taxon>
        <taxon>Euteleostomi</taxon>
        <taxon>Actinopterygii</taxon>
        <taxon>Neopterygii</taxon>
        <taxon>Teleostei</taxon>
        <taxon>Neoteleostei</taxon>
        <taxon>Acanthomorphata</taxon>
        <taxon>Ovalentaria</taxon>
        <taxon>Atherinomorphae</taxon>
        <taxon>Cyprinodontiformes</taxon>
        <taxon>Goodeidae</taxon>
        <taxon>Goodea</taxon>
    </lineage>
</organism>
<accession>A0ABV0Q266</accession>
<dbReference type="InterPro" id="IPR029058">
    <property type="entry name" value="AB_hydrolase_fold"/>
</dbReference>
<dbReference type="Gene3D" id="3.40.50.1820">
    <property type="entry name" value="alpha/beta hydrolase"/>
    <property type="match status" value="1"/>
</dbReference>
<evidence type="ECO:0000256" key="2">
    <source>
        <dbReference type="SAM" id="Phobius"/>
    </source>
</evidence>
<evidence type="ECO:0000313" key="3">
    <source>
        <dbReference type="EMBL" id="MEQ2189886.1"/>
    </source>
</evidence>